<evidence type="ECO:0000256" key="4">
    <source>
        <dbReference type="ARBA" id="ARBA00022679"/>
    </source>
</evidence>
<dbReference type="InterPro" id="IPR050297">
    <property type="entry name" value="LipidA_mod_glycosyltrf_83"/>
</dbReference>
<evidence type="ECO:0000256" key="2">
    <source>
        <dbReference type="ARBA" id="ARBA00022475"/>
    </source>
</evidence>
<keyword evidence="3" id="KW-0328">Glycosyltransferase</keyword>
<feature type="transmembrane region" description="Helical" evidence="8">
    <location>
        <begin position="356"/>
        <end position="376"/>
    </location>
</feature>
<evidence type="ECO:0000256" key="1">
    <source>
        <dbReference type="ARBA" id="ARBA00004651"/>
    </source>
</evidence>
<dbReference type="PANTHER" id="PTHR33908:SF3">
    <property type="entry name" value="UNDECAPRENYL PHOSPHATE-ALPHA-4-AMINO-4-DEOXY-L-ARABINOSE ARABINOSYL TRANSFERASE"/>
    <property type="match status" value="1"/>
</dbReference>
<feature type="domain" description="Glycosyltransferase RgtA/B/C/D-like" evidence="9">
    <location>
        <begin position="66"/>
        <end position="220"/>
    </location>
</feature>
<sequence>MIANEKRRERRTLFLIVGLSLLVALAAIGTRGLYETTEGRFAEVAREMLETGNVIEPQLAYQPHFDKPPLSYWAMAGGMALLGVNEAGARAGNGLAFALAALVVVGIGTRLWDRRTGLVAGLVYATSALPAIGGGSLASDGFVTLFELLTMLAYVSAVRSEDRKRERRYVVLTWLALGLAFLAKGTAGLLPLAPILGYDLVSRRPFRMVSPVGIAAFLLVGLGWYALVFARNDGAFDFMIDQQITGRLFRDHYNRNPQWYKPFTMYLPLVLFGCGPWIWFGARAAWVRRHALRARSLLQASPAALLALWIVPPLVVFSLARSRLPLYVLPLCAPMALLLARALVSLSREGALRRAATVAVPTAALLSAGLLASSWIEHPNDMRALAGFVRAEAPSARVYAFDEEYLHGLRFYLRGALTRLAETDEPWTDQPIDAALSEIATAREPAAIVVSPRHADALRTRLEARGLHARESVRPGWTLFVTEPGTIAAQ</sequence>
<proteinExistence type="predicted"/>
<evidence type="ECO:0000256" key="3">
    <source>
        <dbReference type="ARBA" id="ARBA00022676"/>
    </source>
</evidence>
<dbReference type="OrthoDB" id="8353433at2"/>
<dbReference type="GO" id="GO:0009103">
    <property type="term" value="P:lipopolysaccharide biosynthetic process"/>
    <property type="evidence" value="ECO:0007669"/>
    <property type="project" value="TreeGrafter"/>
</dbReference>
<keyword evidence="5 8" id="KW-0812">Transmembrane</keyword>
<evidence type="ECO:0000259" key="9">
    <source>
        <dbReference type="Pfam" id="PF13231"/>
    </source>
</evidence>
<feature type="transmembrane region" description="Helical" evidence="8">
    <location>
        <begin position="208"/>
        <end position="230"/>
    </location>
</feature>
<feature type="transmembrane region" description="Helical" evidence="8">
    <location>
        <begin position="12"/>
        <end position="34"/>
    </location>
</feature>
<dbReference type="RefSeq" id="WP_050726214.1">
    <property type="nucleotide sequence ID" value="NZ_CP012332.1"/>
</dbReference>
<dbReference type="EMBL" id="CP012332">
    <property type="protein sequence ID" value="AKU91982.1"/>
    <property type="molecule type" value="Genomic_DNA"/>
</dbReference>
<evidence type="ECO:0000256" key="6">
    <source>
        <dbReference type="ARBA" id="ARBA00022989"/>
    </source>
</evidence>
<feature type="transmembrane region" description="Helical" evidence="8">
    <location>
        <begin position="132"/>
        <end position="157"/>
    </location>
</feature>
<keyword evidence="7 8" id="KW-0472">Membrane</keyword>
<organism evidence="10 11">
    <name type="scientific">Vulgatibacter incomptus</name>
    <dbReference type="NCBI Taxonomy" id="1391653"/>
    <lineage>
        <taxon>Bacteria</taxon>
        <taxon>Pseudomonadati</taxon>
        <taxon>Myxococcota</taxon>
        <taxon>Myxococcia</taxon>
        <taxon>Myxococcales</taxon>
        <taxon>Cystobacterineae</taxon>
        <taxon>Vulgatibacteraceae</taxon>
        <taxon>Vulgatibacter</taxon>
    </lineage>
</organism>
<keyword evidence="4 10" id="KW-0808">Transferase</keyword>
<feature type="transmembrane region" description="Helical" evidence="8">
    <location>
        <begin position="263"/>
        <end position="280"/>
    </location>
</feature>
<evidence type="ECO:0000313" key="11">
    <source>
        <dbReference type="Proteomes" id="UP000055590"/>
    </source>
</evidence>
<keyword evidence="2" id="KW-1003">Cell membrane</keyword>
<feature type="transmembrane region" description="Helical" evidence="8">
    <location>
        <begin position="169"/>
        <end position="196"/>
    </location>
</feature>
<dbReference type="Proteomes" id="UP000055590">
    <property type="component" value="Chromosome"/>
</dbReference>
<feature type="transmembrane region" description="Helical" evidence="8">
    <location>
        <begin position="326"/>
        <end position="344"/>
    </location>
</feature>
<dbReference type="GO" id="GO:0005886">
    <property type="term" value="C:plasma membrane"/>
    <property type="evidence" value="ECO:0007669"/>
    <property type="project" value="UniProtKB-SubCell"/>
</dbReference>
<comment type="subcellular location">
    <subcellularLocation>
        <location evidence="1">Cell membrane</location>
        <topology evidence="1">Multi-pass membrane protein</topology>
    </subcellularLocation>
</comment>
<dbReference type="STRING" id="1391653.AKJ08_2369"/>
<feature type="transmembrane region" description="Helical" evidence="8">
    <location>
        <begin position="300"/>
        <end position="319"/>
    </location>
</feature>
<evidence type="ECO:0000313" key="10">
    <source>
        <dbReference type="EMBL" id="AKU91982.1"/>
    </source>
</evidence>
<dbReference type="PANTHER" id="PTHR33908">
    <property type="entry name" value="MANNOSYLTRANSFERASE YKCB-RELATED"/>
    <property type="match status" value="1"/>
</dbReference>
<evidence type="ECO:0000256" key="5">
    <source>
        <dbReference type="ARBA" id="ARBA00022692"/>
    </source>
</evidence>
<dbReference type="InterPro" id="IPR038731">
    <property type="entry name" value="RgtA/B/C-like"/>
</dbReference>
<keyword evidence="11" id="KW-1185">Reference proteome</keyword>
<evidence type="ECO:0000256" key="8">
    <source>
        <dbReference type="SAM" id="Phobius"/>
    </source>
</evidence>
<name>A0A0K1PEQ4_9BACT</name>
<dbReference type="GO" id="GO:0016763">
    <property type="term" value="F:pentosyltransferase activity"/>
    <property type="evidence" value="ECO:0007669"/>
    <property type="project" value="TreeGrafter"/>
</dbReference>
<dbReference type="KEGG" id="vin:AKJ08_2369"/>
<protein>
    <submittedName>
        <fullName evidence="10">Polymyxin resistance protein ArnT, undecaprenyl phosphate-alpha-L-Ara4N transferase</fullName>
    </submittedName>
</protein>
<keyword evidence="6 8" id="KW-1133">Transmembrane helix</keyword>
<reference evidence="10 11" key="1">
    <citation type="submission" date="2015-08" db="EMBL/GenBank/DDBJ databases">
        <authorList>
            <person name="Babu N.S."/>
            <person name="Beckwith C.J."/>
            <person name="Beseler K.G."/>
            <person name="Brison A."/>
            <person name="Carone J.V."/>
            <person name="Caskin T.P."/>
            <person name="Diamond M."/>
            <person name="Durham M.E."/>
            <person name="Foxe J.M."/>
            <person name="Go M."/>
            <person name="Henderson B.A."/>
            <person name="Jones I.B."/>
            <person name="McGettigan J.A."/>
            <person name="Micheletti S.J."/>
            <person name="Nasrallah M.E."/>
            <person name="Ortiz D."/>
            <person name="Piller C.R."/>
            <person name="Privatt S.R."/>
            <person name="Schneider S.L."/>
            <person name="Sharp S."/>
            <person name="Smith T.C."/>
            <person name="Stanton J.D."/>
            <person name="Ullery H.E."/>
            <person name="Wilson R.J."/>
            <person name="Serrano M.G."/>
            <person name="Buck G."/>
            <person name="Lee V."/>
            <person name="Wang Y."/>
            <person name="Carvalho R."/>
            <person name="Voegtly L."/>
            <person name="Shi R."/>
            <person name="Duckworth R."/>
            <person name="Johnson A."/>
            <person name="Loviza R."/>
            <person name="Walstead R."/>
            <person name="Shah Z."/>
            <person name="Kiflezghi M."/>
            <person name="Wade K."/>
            <person name="Ball S.L."/>
            <person name="Bradley K.W."/>
            <person name="Asai D.J."/>
            <person name="Bowman C.A."/>
            <person name="Russell D.A."/>
            <person name="Pope W.H."/>
            <person name="Jacobs-Sera D."/>
            <person name="Hendrix R.W."/>
            <person name="Hatfull G.F."/>
        </authorList>
    </citation>
    <scope>NUCLEOTIDE SEQUENCE [LARGE SCALE GENOMIC DNA]</scope>
    <source>
        <strain evidence="10 11">DSM 27710</strain>
    </source>
</reference>
<gene>
    <name evidence="10" type="ORF">AKJ08_2369</name>
</gene>
<dbReference type="Pfam" id="PF13231">
    <property type="entry name" value="PMT_2"/>
    <property type="match status" value="1"/>
</dbReference>
<feature type="transmembrane region" description="Helical" evidence="8">
    <location>
        <begin position="95"/>
        <end position="112"/>
    </location>
</feature>
<evidence type="ECO:0000256" key="7">
    <source>
        <dbReference type="ARBA" id="ARBA00023136"/>
    </source>
</evidence>
<accession>A0A0K1PEQ4</accession>
<dbReference type="AlphaFoldDB" id="A0A0K1PEQ4"/>
<dbReference type="GO" id="GO:0010041">
    <property type="term" value="P:response to iron(III) ion"/>
    <property type="evidence" value="ECO:0007669"/>
    <property type="project" value="TreeGrafter"/>
</dbReference>